<dbReference type="Proteomes" id="UP001232148">
    <property type="component" value="Unassembled WGS sequence"/>
</dbReference>
<gene>
    <name evidence="1" type="ORF">LX32DRAFT_635257</name>
</gene>
<evidence type="ECO:0000313" key="1">
    <source>
        <dbReference type="EMBL" id="KAK2033571.1"/>
    </source>
</evidence>
<organism evidence="1 2">
    <name type="scientific">Colletotrichum zoysiae</name>
    <dbReference type="NCBI Taxonomy" id="1216348"/>
    <lineage>
        <taxon>Eukaryota</taxon>
        <taxon>Fungi</taxon>
        <taxon>Dikarya</taxon>
        <taxon>Ascomycota</taxon>
        <taxon>Pezizomycotina</taxon>
        <taxon>Sordariomycetes</taxon>
        <taxon>Hypocreomycetidae</taxon>
        <taxon>Glomerellales</taxon>
        <taxon>Glomerellaceae</taxon>
        <taxon>Colletotrichum</taxon>
        <taxon>Colletotrichum graminicola species complex</taxon>
    </lineage>
</organism>
<accession>A0AAD9HQU5</accession>
<evidence type="ECO:0000313" key="2">
    <source>
        <dbReference type="Proteomes" id="UP001232148"/>
    </source>
</evidence>
<dbReference type="AlphaFoldDB" id="A0AAD9HQU5"/>
<dbReference type="EMBL" id="MU842821">
    <property type="protein sequence ID" value="KAK2033571.1"/>
    <property type="molecule type" value="Genomic_DNA"/>
</dbReference>
<comment type="caution">
    <text evidence="1">The sequence shown here is derived from an EMBL/GenBank/DDBJ whole genome shotgun (WGS) entry which is preliminary data.</text>
</comment>
<protein>
    <submittedName>
        <fullName evidence="1">Uncharacterized protein</fullName>
    </submittedName>
</protein>
<keyword evidence="2" id="KW-1185">Reference proteome</keyword>
<proteinExistence type="predicted"/>
<sequence>MFPTIRADKLTVDEKGNIDVSGSHISNETFSRSTLDTREIRAEISGQWTGNDNYDFNNLGVAVVTSATADVYALRLRLRARRPLVAYRLQPSNLPPDHNIITFPINKAYTKQGCLDGRRGLEADLDYLKANGREQSYYKPVEAYAMKKRIVEERQALQAEFETYQAGALDRLTTFTSSLNTDFSQGAVPGFSQSDSDRKFDVAKQRLMSLPSRAVRNLVNEYVWSAQGGFYSLSQEAIDYHQTELGSSLTYRGSIGGGLNSDVVVGMLATSLTSDLMAGMHLNLTNTKDSSEETTVSLLCDLAPSMDLRVRNTEAGGANTGAIGNEFSGLRPGAVDGYRWMTFMLEPDAENTRVFFRQVVDPLWLSSSADPGAVALRSCTNRDTGRAWRVMHHVTYVSRVLPRVTSVQDQLATATDDEPMMDIMASDVVAANFQLLKSLAPIVSVAKSQAELPLPVREGLSQLFPTLAVHDQLVSKVIELAAKYYDVPA</sequence>
<name>A0AAD9HQU5_9PEZI</name>
<reference evidence="1" key="1">
    <citation type="submission" date="2021-06" db="EMBL/GenBank/DDBJ databases">
        <title>Comparative genomics, transcriptomics and evolutionary studies reveal genomic signatures of adaptation to plant cell wall in hemibiotrophic fungi.</title>
        <authorList>
            <consortium name="DOE Joint Genome Institute"/>
            <person name="Baroncelli R."/>
            <person name="Diaz J.F."/>
            <person name="Benocci T."/>
            <person name="Peng M."/>
            <person name="Battaglia E."/>
            <person name="Haridas S."/>
            <person name="Andreopoulos W."/>
            <person name="Labutti K."/>
            <person name="Pangilinan J."/>
            <person name="Floch G.L."/>
            <person name="Makela M.R."/>
            <person name="Henrissat B."/>
            <person name="Grigoriev I.V."/>
            <person name="Crouch J.A."/>
            <person name="De Vries R.P."/>
            <person name="Sukno S.A."/>
            <person name="Thon M.R."/>
        </authorList>
    </citation>
    <scope>NUCLEOTIDE SEQUENCE</scope>
    <source>
        <strain evidence="1">MAFF235873</strain>
    </source>
</reference>